<sequence>MALSALLVICWSTENSDWLLLIDTAEFLEVFYRCIDKKTLT</sequence>
<gene>
    <name evidence="1" type="ORF">OTK00_000050</name>
</gene>
<name>A0ABY7BM66_9FIRM</name>
<dbReference type="EMBL" id="CP113865">
    <property type="protein sequence ID" value="WAM33910.1"/>
    <property type="molecule type" value="Genomic_DNA"/>
</dbReference>
<protein>
    <submittedName>
        <fullName evidence="1">Uncharacterized protein</fullName>
    </submittedName>
</protein>
<proteinExistence type="predicted"/>
<dbReference type="RefSeq" id="WP_268760797.1">
    <property type="nucleotide sequence ID" value="NZ_CP113865.1"/>
</dbReference>
<reference evidence="1" key="1">
    <citation type="submission" date="2022-12" db="EMBL/GenBank/DDBJ databases">
        <authorList>
            <person name="Bing R.G."/>
            <person name="Willard D.J."/>
            <person name="Manesh M.J.H."/>
            <person name="Laemthong T."/>
            <person name="Crosby J.R."/>
            <person name="Kelly R.M."/>
        </authorList>
    </citation>
    <scope>NUCLEOTIDE SEQUENCE</scope>
    <source>
        <strain evidence="1">DSM 8990</strain>
    </source>
</reference>
<organism evidence="1 2">
    <name type="scientific">Caldicellulosiruptor morganii</name>
    <dbReference type="NCBI Taxonomy" id="1387555"/>
    <lineage>
        <taxon>Bacteria</taxon>
        <taxon>Bacillati</taxon>
        <taxon>Bacillota</taxon>
        <taxon>Bacillota incertae sedis</taxon>
        <taxon>Caldicellulosiruptorales</taxon>
        <taxon>Caldicellulosiruptoraceae</taxon>
        <taxon>Caldicellulosiruptor</taxon>
    </lineage>
</organism>
<evidence type="ECO:0000313" key="1">
    <source>
        <dbReference type="EMBL" id="WAM33910.1"/>
    </source>
</evidence>
<dbReference type="Proteomes" id="UP001164909">
    <property type="component" value="Chromosome"/>
</dbReference>
<keyword evidence="2" id="KW-1185">Reference proteome</keyword>
<evidence type="ECO:0000313" key="2">
    <source>
        <dbReference type="Proteomes" id="UP001164909"/>
    </source>
</evidence>
<accession>A0ABY7BM66</accession>